<keyword evidence="12" id="KW-1185">Reference proteome</keyword>
<dbReference type="InterPro" id="IPR052097">
    <property type="entry name" value="SET-MYND_domain_protein"/>
</dbReference>
<dbReference type="PANTHER" id="PTHR46165">
    <property type="entry name" value="SET AND MYND DOMAIN-CONTAINING PROTEIN 4"/>
    <property type="match status" value="1"/>
</dbReference>
<dbReference type="PANTHER" id="PTHR46165:SF7">
    <property type="entry name" value="SET AND MYND DOMAIN-CONTAINING PROTEIN 4"/>
    <property type="match status" value="1"/>
</dbReference>
<protein>
    <recommendedName>
        <fullName evidence="8">Protein-lysine N-methyltransferase SMYD4</fullName>
    </recommendedName>
    <alternativeName>
        <fullName evidence="9">SET and MYND domain-containing protein 4</fullName>
    </alternativeName>
</protein>
<evidence type="ECO:0000256" key="4">
    <source>
        <dbReference type="ARBA" id="ARBA00022723"/>
    </source>
</evidence>
<dbReference type="GO" id="GO:0032259">
    <property type="term" value="P:methylation"/>
    <property type="evidence" value="ECO:0007669"/>
    <property type="project" value="UniProtKB-KW"/>
</dbReference>
<dbReference type="InterPro" id="IPR002893">
    <property type="entry name" value="Znf_MYND"/>
</dbReference>
<comment type="function">
    <text evidence="7">Protein-lysine N-methyltransferase. Monomethylates PRMT5, modulating its transcriptional activity. May also act as a histone methyltransferase. Plays a critical role in cardiac development. Acts as a key epigenetic regulator of gene expression during cardiac development via its dual activities as a methyltransferase and negative regulator of HDAC1.</text>
</comment>
<evidence type="ECO:0000256" key="9">
    <source>
        <dbReference type="ARBA" id="ARBA00093680"/>
    </source>
</evidence>
<evidence type="ECO:0000313" key="12">
    <source>
        <dbReference type="Proteomes" id="UP001162162"/>
    </source>
</evidence>
<dbReference type="GO" id="GO:0042051">
    <property type="term" value="P:compound eye photoreceptor development"/>
    <property type="evidence" value="ECO:0007669"/>
    <property type="project" value="TreeGrafter"/>
</dbReference>
<gene>
    <name evidence="11" type="ORF">NQ318_006883</name>
</gene>
<dbReference type="EMBL" id="JAPWTK010000084">
    <property type="protein sequence ID" value="KAJ8951452.1"/>
    <property type="molecule type" value="Genomic_DNA"/>
</dbReference>
<dbReference type="GO" id="GO:0008276">
    <property type="term" value="F:protein methyltransferase activity"/>
    <property type="evidence" value="ECO:0007669"/>
    <property type="project" value="UniProtKB-ARBA"/>
</dbReference>
<dbReference type="Pfam" id="PF01753">
    <property type="entry name" value="zf-MYND"/>
    <property type="match status" value="1"/>
</dbReference>
<dbReference type="GO" id="GO:0005737">
    <property type="term" value="C:cytoplasm"/>
    <property type="evidence" value="ECO:0007669"/>
    <property type="project" value="TreeGrafter"/>
</dbReference>
<dbReference type="Gene3D" id="1.10.220.160">
    <property type="match status" value="1"/>
</dbReference>
<dbReference type="InterPro" id="IPR001214">
    <property type="entry name" value="SET_dom"/>
</dbReference>
<evidence type="ECO:0000259" key="10">
    <source>
        <dbReference type="PROSITE" id="PS50280"/>
    </source>
</evidence>
<keyword evidence="2" id="KW-0808">Transferase</keyword>
<dbReference type="Proteomes" id="UP001162162">
    <property type="component" value="Unassembled WGS sequence"/>
</dbReference>
<reference evidence="11" key="1">
    <citation type="journal article" date="2023" name="Insect Mol. Biol.">
        <title>Genome sequencing provides insights into the evolution of gene families encoding plant cell wall-degrading enzymes in longhorned beetles.</title>
        <authorList>
            <person name="Shin N.R."/>
            <person name="Okamura Y."/>
            <person name="Kirsch R."/>
            <person name="Pauchet Y."/>
        </authorList>
    </citation>
    <scope>NUCLEOTIDE SEQUENCE</scope>
    <source>
        <strain evidence="11">AMC_N1</strain>
    </source>
</reference>
<evidence type="ECO:0000313" key="11">
    <source>
        <dbReference type="EMBL" id="KAJ8951452.1"/>
    </source>
</evidence>
<evidence type="ECO:0000256" key="2">
    <source>
        <dbReference type="ARBA" id="ARBA00022679"/>
    </source>
</evidence>
<evidence type="ECO:0000256" key="1">
    <source>
        <dbReference type="ARBA" id="ARBA00022603"/>
    </source>
</evidence>
<dbReference type="CDD" id="cd10536">
    <property type="entry name" value="SET_SMYD4"/>
    <property type="match status" value="1"/>
</dbReference>
<keyword evidence="4" id="KW-0479">Metal-binding</keyword>
<dbReference type="GO" id="GO:0008170">
    <property type="term" value="F:N-methyltransferase activity"/>
    <property type="evidence" value="ECO:0007669"/>
    <property type="project" value="UniProtKB-ARBA"/>
</dbReference>
<dbReference type="GO" id="GO:0042826">
    <property type="term" value="F:histone deacetylase binding"/>
    <property type="evidence" value="ECO:0007669"/>
    <property type="project" value="TreeGrafter"/>
</dbReference>
<keyword evidence="6" id="KW-0862">Zinc</keyword>
<dbReference type="SUPFAM" id="SSF144232">
    <property type="entry name" value="HIT/MYND zinc finger-like"/>
    <property type="match status" value="1"/>
</dbReference>
<dbReference type="InterPro" id="IPR011990">
    <property type="entry name" value="TPR-like_helical_dom_sf"/>
</dbReference>
<accession>A0AAV8YKE1</accession>
<dbReference type="AlphaFoldDB" id="A0AAV8YKE1"/>
<dbReference type="Gene3D" id="2.170.270.10">
    <property type="entry name" value="SET domain"/>
    <property type="match status" value="1"/>
</dbReference>
<feature type="domain" description="SET" evidence="10">
    <location>
        <begin position="224"/>
        <end position="511"/>
    </location>
</feature>
<dbReference type="Gene3D" id="1.25.40.10">
    <property type="entry name" value="Tetratricopeptide repeat domain"/>
    <property type="match status" value="1"/>
</dbReference>
<evidence type="ECO:0000256" key="6">
    <source>
        <dbReference type="ARBA" id="ARBA00022833"/>
    </source>
</evidence>
<keyword evidence="3" id="KW-0949">S-adenosyl-L-methionine</keyword>
<dbReference type="InterPro" id="IPR046341">
    <property type="entry name" value="SET_dom_sf"/>
</dbReference>
<comment type="caution">
    <text evidence="11">The sequence shown here is derived from an EMBL/GenBank/DDBJ whole genome shotgun (WGS) entry which is preliminary data.</text>
</comment>
<name>A0AAV8YKE1_9CUCU</name>
<evidence type="ECO:0000256" key="7">
    <source>
        <dbReference type="ARBA" id="ARBA00093423"/>
    </source>
</evidence>
<organism evidence="11 12">
    <name type="scientific">Aromia moschata</name>
    <dbReference type="NCBI Taxonomy" id="1265417"/>
    <lineage>
        <taxon>Eukaryota</taxon>
        <taxon>Metazoa</taxon>
        <taxon>Ecdysozoa</taxon>
        <taxon>Arthropoda</taxon>
        <taxon>Hexapoda</taxon>
        <taxon>Insecta</taxon>
        <taxon>Pterygota</taxon>
        <taxon>Neoptera</taxon>
        <taxon>Endopterygota</taxon>
        <taxon>Coleoptera</taxon>
        <taxon>Polyphaga</taxon>
        <taxon>Cucujiformia</taxon>
        <taxon>Chrysomeloidea</taxon>
        <taxon>Cerambycidae</taxon>
        <taxon>Cerambycinae</taxon>
        <taxon>Callichromatini</taxon>
        <taxon>Aromia</taxon>
    </lineage>
</organism>
<dbReference type="SUPFAM" id="SSF82199">
    <property type="entry name" value="SET domain"/>
    <property type="match status" value="1"/>
</dbReference>
<dbReference type="GO" id="GO:0008270">
    <property type="term" value="F:zinc ion binding"/>
    <property type="evidence" value="ECO:0007669"/>
    <property type="project" value="UniProtKB-KW"/>
</dbReference>
<dbReference type="GO" id="GO:0005634">
    <property type="term" value="C:nucleus"/>
    <property type="evidence" value="ECO:0007669"/>
    <property type="project" value="TreeGrafter"/>
</dbReference>
<keyword evidence="1" id="KW-0489">Methyltransferase</keyword>
<proteinExistence type="predicted"/>
<sequence length="664" mass="76539">MDVPSLNKNDYTLFQKYCEKTIGKLTEECVESFRATKDEESRIKLIYDNAGLLPITVEENNGKNLEKHNRKKSRKDYDNALKAYNAGIIKCPQDSVPARELLTILISNRSATYFELREYKRVFNDIDYLTEIGNYPTHLQYKIWLRKAKCYNALQNERLATEAYNEATESLKHSKLDEATMATKMKEIENARVNKTVDPVKHEVVPSVEIGVFVGGKEYIAAHPTITFDQDPYQGRFARATEDIETGTIIIEENPHCAVVDASHVLTNCQNCSISVDQPIACSSCGNVVFCCTNCERLANKSFHKFECPIQQSLFASGASINCSMALRIISQKPFSYFRDKHNKLRDYMKDNCKKNVTKKKVYRFDDYDNVFFLCRNENMRTKEDLVQYSCMAIYLLRLLKFGKYFPFETKDKVLTDDELFISALILRHLQLLQFNAHEISELKNTTPTSLVKGLLTNYENATIGAGLYPTLALFNHSCDPSIVRYNIKNKMVVRTIKPIKAGDIVYENYGPLYTAMAIEKRQETLKNNYWFECLCRPCVELWPMFDEMNENDLRICCQKERCPFVFVVNTDDDPFMTCEYCHTVTSILPHLKGLMVLDEILPLAEALYGTGQFESAMKKFIEGLEILYKFMSPPHPEMIKIQQRIRVCMVHLGNKSCAYKVKL</sequence>
<keyword evidence="5" id="KW-0863">Zinc-finger</keyword>
<evidence type="ECO:0000256" key="5">
    <source>
        <dbReference type="ARBA" id="ARBA00022771"/>
    </source>
</evidence>
<dbReference type="SUPFAM" id="SSF48452">
    <property type="entry name" value="TPR-like"/>
    <property type="match status" value="1"/>
</dbReference>
<dbReference type="Gene3D" id="6.10.140.2220">
    <property type="match status" value="1"/>
</dbReference>
<dbReference type="GO" id="GO:0008757">
    <property type="term" value="F:S-adenosylmethionine-dependent methyltransferase activity"/>
    <property type="evidence" value="ECO:0007669"/>
    <property type="project" value="UniProtKB-ARBA"/>
</dbReference>
<dbReference type="InterPro" id="IPR044421">
    <property type="entry name" value="SMYD4_SET"/>
</dbReference>
<evidence type="ECO:0000256" key="8">
    <source>
        <dbReference type="ARBA" id="ARBA00093635"/>
    </source>
</evidence>
<evidence type="ECO:0000256" key="3">
    <source>
        <dbReference type="ARBA" id="ARBA00022691"/>
    </source>
</evidence>
<dbReference type="PROSITE" id="PS50280">
    <property type="entry name" value="SET"/>
    <property type="match status" value="1"/>
</dbReference>
<dbReference type="Pfam" id="PF00856">
    <property type="entry name" value="SET"/>
    <property type="match status" value="1"/>
</dbReference>